<dbReference type="PANTHER" id="PTHR38107:SF3">
    <property type="entry name" value="LYSOZYME RRRD-RELATED"/>
    <property type="match status" value="1"/>
</dbReference>
<dbReference type="OrthoDB" id="8141296at2"/>
<evidence type="ECO:0000256" key="6">
    <source>
        <dbReference type="ARBA" id="ARBA00023295"/>
    </source>
</evidence>
<sequence>MRLSPAGLELIKAHEGLRLNAYQDVVGVLTIGYGHTGTVKPGMTITKQEAEDILRRDVASFEKAVNDLVTAPLNQNQFDALVSFAFNLGRGALQRSTLLRKLNARDYDGAAAEFGRWINAGGKPWPGLVRRRKEERELFESPVMPDAPHHWYDELDKRL</sequence>
<keyword evidence="6 7" id="KW-0326">Glycosidase</keyword>
<evidence type="ECO:0000256" key="3">
    <source>
        <dbReference type="ARBA" id="ARBA00022638"/>
    </source>
</evidence>
<dbReference type="Pfam" id="PF00959">
    <property type="entry name" value="Phage_lysozyme"/>
    <property type="match status" value="1"/>
</dbReference>
<protein>
    <recommendedName>
        <fullName evidence="7">Lysozyme</fullName>
        <ecNumber evidence="7">3.2.1.17</ecNumber>
    </recommendedName>
</protein>
<dbReference type="InterPro" id="IPR002196">
    <property type="entry name" value="Glyco_hydro_24"/>
</dbReference>
<keyword evidence="4 7" id="KW-0378">Hydrolase</keyword>
<keyword evidence="2 7" id="KW-0929">Antimicrobial</keyword>
<dbReference type="InterPro" id="IPR033907">
    <property type="entry name" value="Endolysin_autolysin"/>
</dbReference>
<dbReference type="GO" id="GO:0016998">
    <property type="term" value="P:cell wall macromolecule catabolic process"/>
    <property type="evidence" value="ECO:0007669"/>
    <property type="project" value="InterPro"/>
</dbReference>
<reference evidence="8 9" key="1">
    <citation type="submission" date="2018-12" db="EMBL/GenBank/DDBJ databases">
        <title>three novel Halomonas strain isolated from plants.</title>
        <authorList>
            <person name="Sun C."/>
        </authorList>
    </citation>
    <scope>NUCLEOTIDE SEQUENCE [LARGE SCALE GENOMIC DNA]</scope>
    <source>
        <strain evidence="8 9">RC</strain>
    </source>
</reference>
<evidence type="ECO:0000313" key="8">
    <source>
        <dbReference type="EMBL" id="RUR48814.1"/>
    </source>
</evidence>
<proteinExistence type="inferred from homology"/>
<keyword evidence="3 7" id="KW-0081">Bacteriolytic enzyme</keyword>
<evidence type="ECO:0000256" key="1">
    <source>
        <dbReference type="ARBA" id="ARBA00000632"/>
    </source>
</evidence>
<dbReference type="RefSeq" id="WP_126981478.1">
    <property type="nucleotide sequence ID" value="NZ_RZHD01000003.1"/>
</dbReference>
<dbReference type="InterPro" id="IPR051018">
    <property type="entry name" value="Bacteriophage_GH24"/>
</dbReference>
<dbReference type="PRINTS" id="PR00684">
    <property type="entry name" value="T4LYSOZYME"/>
</dbReference>
<dbReference type="GO" id="GO:0003796">
    <property type="term" value="F:lysozyme activity"/>
    <property type="evidence" value="ECO:0007669"/>
    <property type="project" value="UniProtKB-EC"/>
</dbReference>
<dbReference type="AlphaFoldDB" id="A0A3S1E9R8"/>
<dbReference type="HAMAP" id="MF_04110">
    <property type="entry name" value="ENDOLYSIN_T4"/>
    <property type="match status" value="1"/>
</dbReference>
<dbReference type="PANTHER" id="PTHR38107">
    <property type="match status" value="1"/>
</dbReference>
<evidence type="ECO:0000256" key="4">
    <source>
        <dbReference type="ARBA" id="ARBA00022801"/>
    </source>
</evidence>
<dbReference type="Gene3D" id="1.10.530.40">
    <property type="match status" value="1"/>
</dbReference>
<organism evidence="8 9">
    <name type="scientific">Vreelandella populi</name>
    <dbReference type="NCBI Taxonomy" id="2498858"/>
    <lineage>
        <taxon>Bacteria</taxon>
        <taxon>Pseudomonadati</taxon>
        <taxon>Pseudomonadota</taxon>
        <taxon>Gammaproteobacteria</taxon>
        <taxon>Oceanospirillales</taxon>
        <taxon>Halomonadaceae</taxon>
        <taxon>Vreelandella</taxon>
    </lineage>
</organism>
<dbReference type="InterPro" id="IPR001165">
    <property type="entry name" value="T4-type_lysozyme"/>
</dbReference>
<dbReference type="Proteomes" id="UP000286912">
    <property type="component" value="Unassembled WGS sequence"/>
</dbReference>
<dbReference type="CDD" id="cd00737">
    <property type="entry name" value="lyz_endolysin_autolysin"/>
    <property type="match status" value="1"/>
</dbReference>
<dbReference type="GO" id="GO:0009253">
    <property type="term" value="P:peptidoglycan catabolic process"/>
    <property type="evidence" value="ECO:0007669"/>
    <property type="project" value="InterPro"/>
</dbReference>
<evidence type="ECO:0000313" key="9">
    <source>
        <dbReference type="Proteomes" id="UP000286912"/>
    </source>
</evidence>
<evidence type="ECO:0000256" key="2">
    <source>
        <dbReference type="ARBA" id="ARBA00022529"/>
    </source>
</evidence>
<keyword evidence="5" id="KW-1035">Host cytoplasm</keyword>
<evidence type="ECO:0000256" key="7">
    <source>
        <dbReference type="RuleBase" id="RU003788"/>
    </source>
</evidence>
<comment type="catalytic activity">
    <reaction evidence="1 7">
        <text>Hydrolysis of (1-&gt;4)-beta-linkages between N-acetylmuramic acid and N-acetyl-D-glucosamine residues in a peptidoglycan and between N-acetyl-D-glucosamine residues in chitodextrins.</text>
        <dbReference type="EC" id="3.2.1.17"/>
    </reaction>
</comment>
<dbReference type="EC" id="3.2.1.17" evidence="7"/>
<dbReference type="GO" id="GO:0031640">
    <property type="term" value="P:killing of cells of another organism"/>
    <property type="evidence" value="ECO:0007669"/>
    <property type="project" value="UniProtKB-KW"/>
</dbReference>
<dbReference type="GO" id="GO:0042742">
    <property type="term" value="P:defense response to bacterium"/>
    <property type="evidence" value="ECO:0007669"/>
    <property type="project" value="UniProtKB-KW"/>
</dbReference>
<evidence type="ECO:0000256" key="5">
    <source>
        <dbReference type="ARBA" id="ARBA00023200"/>
    </source>
</evidence>
<dbReference type="InterPro" id="IPR023346">
    <property type="entry name" value="Lysozyme-like_dom_sf"/>
</dbReference>
<comment type="similarity">
    <text evidence="7">Belongs to the glycosyl hydrolase 24 family.</text>
</comment>
<accession>A0A3S1E9R8</accession>
<dbReference type="SUPFAM" id="SSF53955">
    <property type="entry name" value="Lysozyme-like"/>
    <property type="match status" value="1"/>
</dbReference>
<dbReference type="EMBL" id="RZHD01000003">
    <property type="protein sequence ID" value="RUR48814.1"/>
    <property type="molecule type" value="Genomic_DNA"/>
</dbReference>
<dbReference type="InterPro" id="IPR034690">
    <property type="entry name" value="Endolysin_T4_type"/>
</dbReference>
<keyword evidence="9" id="KW-1185">Reference proteome</keyword>
<dbReference type="InterPro" id="IPR023347">
    <property type="entry name" value="Lysozyme_dom_sf"/>
</dbReference>
<gene>
    <name evidence="8" type="ORF">ELY37_02890</name>
</gene>
<name>A0A3S1E9R8_9GAMM</name>
<comment type="caution">
    <text evidence="8">The sequence shown here is derived from an EMBL/GenBank/DDBJ whole genome shotgun (WGS) entry which is preliminary data.</text>
</comment>